<keyword evidence="2" id="KW-1003">Cell membrane</keyword>
<dbReference type="Proteomes" id="UP000192505">
    <property type="component" value="Unassembled WGS sequence"/>
</dbReference>
<dbReference type="InterPro" id="IPR050790">
    <property type="entry name" value="ExbB/TolQ_transport"/>
</dbReference>
<keyword evidence="5 7" id="KW-0472">Membrane</keyword>
<keyword evidence="4 7" id="KW-1133">Transmembrane helix</keyword>
<feature type="chain" id="PRO_5013389335" description="MotA/TolQ/ExbB proton channel" evidence="8">
    <location>
        <begin position="22"/>
        <end position="584"/>
    </location>
</feature>
<organism evidence="11 12">
    <name type="scientific">Rhodoferax ferrireducens</name>
    <dbReference type="NCBI Taxonomy" id="192843"/>
    <lineage>
        <taxon>Bacteria</taxon>
        <taxon>Pseudomonadati</taxon>
        <taxon>Pseudomonadota</taxon>
        <taxon>Betaproteobacteria</taxon>
        <taxon>Burkholderiales</taxon>
        <taxon>Comamonadaceae</taxon>
        <taxon>Rhodoferax</taxon>
    </lineage>
</organism>
<dbReference type="EMBL" id="MTEI01000014">
    <property type="protein sequence ID" value="OQW86644.1"/>
    <property type="molecule type" value="Genomic_DNA"/>
</dbReference>
<dbReference type="InterPro" id="IPR013320">
    <property type="entry name" value="ConA-like_dom_sf"/>
</dbReference>
<evidence type="ECO:0000259" key="9">
    <source>
        <dbReference type="Pfam" id="PF01618"/>
    </source>
</evidence>
<evidence type="ECO:0000313" key="11">
    <source>
        <dbReference type="EMBL" id="OQW86644.1"/>
    </source>
</evidence>
<evidence type="ECO:0000256" key="3">
    <source>
        <dbReference type="ARBA" id="ARBA00022692"/>
    </source>
</evidence>
<dbReference type="GO" id="GO:0005886">
    <property type="term" value="C:plasma membrane"/>
    <property type="evidence" value="ECO:0007669"/>
    <property type="project" value="UniProtKB-SubCell"/>
</dbReference>
<comment type="similarity">
    <text evidence="6">Belongs to the exbB/tolQ family.</text>
</comment>
<evidence type="ECO:0000256" key="5">
    <source>
        <dbReference type="ARBA" id="ARBA00023136"/>
    </source>
</evidence>
<evidence type="ECO:0000256" key="6">
    <source>
        <dbReference type="RuleBase" id="RU004057"/>
    </source>
</evidence>
<keyword evidence="3 7" id="KW-0812">Transmembrane</keyword>
<feature type="transmembrane region" description="Helical" evidence="7">
    <location>
        <begin position="348"/>
        <end position="367"/>
    </location>
</feature>
<dbReference type="InterPro" id="IPR018765">
    <property type="entry name" value="DUF2341"/>
</dbReference>
<protein>
    <recommendedName>
        <fullName evidence="13">MotA/TolQ/ExbB proton channel</fullName>
    </recommendedName>
</protein>
<name>A0A1W9KQX5_9BURK</name>
<keyword evidence="8" id="KW-0732">Signal</keyword>
<keyword evidence="6" id="KW-0813">Transport</keyword>
<keyword evidence="6" id="KW-0653">Protein transport</keyword>
<comment type="subcellular location">
    <subcellularLocation>
        <location evidence="1">Cell membrane</location>
        <topology evidence="1">Multi-pass membrane protein</topology>
    </subcellularLocation>
    <subcellularLocation>
        <location evidence="6">Membrane</location>
        <topology evidence="6">Multi-pass membrane protein</topology>
    </subcellularLocation>
</comment>
<dbReference type="PANTHER" id="PTHR30625">
    <property type="entry name" value="PROTEIN TOLQ"/>
    <property type="match status" value="1"/>
</dbReference>
<evidence type="ECO:0008006" key="13">
    <source>
        <dbReference type="Google" id="ProtNLM"/>
    </source>
</evidence>
<dbReference type="InterPro" id="IPR002898">
    <property type="entry name" value="MotA_ExbB_proton_chnl"/>
</dbReference>
<evidence type="ECO:0000256" key="4">
    <source>
        <dbReference type="ARBA" id="ARBA00022989"/>
    </source>
</evidence>
<evidence type="ECO:0000256" key="8">
    <source>
        <dbReference type="SAM" id="SignalP"/>
    </source>
</evidence>
<feature type="transmembrane region" description="Helical" evidence="7">
    <location>
        <begin position="527"/>
        <end position="551"/>
    </location>
</feature>
<feature type="signal peptide" evidence="8">
    <location>
        <begin position="1"/>
        <end position="21"/>
    </location>
</feature>
<feature type="domain" description="MotA/TolQ/ExbB proton channel" evidence="9">
    <location>
        <begin position="458"/>
        <end position="567"/>
    </location>
</feature>
<evidence type="ECO:0000313" key="12">
    <source>
        <dbReference type="Proteomes" id="UP000192505"/>
    </source>
</evidence>
<dbReference type="Pfam" id="PF01618">
    <property type="entry name" value="MotA_ExbB"/>
    <property type="match status" value="1"/>
</dbReference>
<dbReference type="PANTHER" id="PTHR30625:SF3">
    <property type="entry name" value="TOL-PAL SYSTEM PROTEIN TOLQ"/>
    <property type="match status" value="1"/>
</dbReference>
<feature type="domain" description="DUF2341" evidence="10">
    <location>
        <begin position="68"/>
        <end position="149"/>
    </location>
</feature>
<dbReference type="Gene3D" id="2.60.120.200">
    <property type="match status" value="1"/>
</dbReference>
<dbReference type="Pfam" id="PF13385">
    <property type="entry name" value="Laminin_G_3"/>
    <property type="match status" value="1"/>
</dbReference>
<dbReference type="SUPFAM" id="SSF49899">
    <property type="entry name" value="Concanavalin A-like lectins/glucanases"/>
    <property type="match status" value="1"/>
</dbReference>
<comment type="caution">
    <text evidence="11">The sequence shown here is derived from an EMBL/GenBank/DDBJ whole genome shotgun (WGS) entry which is preliminary data.</text>
</comment>
<evidence type="ECO:0000256" key="7">
    <source>
        <dbReference type="SAM" id="Phobius"/>
    </source>
</evidence>
<dbReference type="AlphaFoldDB" id="A0A1W9KQX5"/>
<sequence length="584" mass="61890">MKRFLFAVVAWALLLPLTANAWWNEEWTVRKKITLDAVAAGITTEVASVPVLLRLSTGNFDFLTAKEDGADMRFLAEDDQTLLPFHIERFDSANELAFVWVQVPKVVGGNATQHIWMYYGNEAAQPVAPTAVYDAQQWAVYHLSDASGLPQDTTAAGNHISQGTATFVPGGLIGGAAKLAGDGGLVAGNAALQAATGFTFSAWVKPEAANGEVLAVGDLTLTLAEGVPVLGIKESTVRATAPLTLNAWQHVAVSAGTNAVLYVNGKPVGSLPGAFVPAASVRIGGGLVGEVDEVQISTVERPEAWMALQADTQGAASKLVKQGEEQTTEGGKETGYFMATMNNLTLDGWVVVGICVVMFFIAIYIMWTKAILLTRQQKANPEFNEAFDQLTKQLPQLGNSAAAHVNHLDQLSKKAEEYKDSPLHRIFQVGARELQFRFANTSAAAAAKLAIEAGSHELPAISERAMLAVRSSLDAQLTRERQRLDNGMVLLTIAISGGPFLGLLGTVVGVMITFAAIAAAGDVNVNAIAPGIAAALVATVAGLGVAIPSLFGYNYLQTKIKTISADMNVFVDEFVTKMSETYGD</sequence>
<gene>
    <name evidence="11" type="ORF">BWK72_16285</name>
</gene>
<proteinExistence type="inferred from homology"/>
<dbReference type="Pfam" id="PF10102">
    <property type="entry name" value="DUF2341"/>
    <property type="match status" value="1"/>
</dbReference>
<evidence type="ECO:0000256" key="1">
    <source>
        <dbReference type="ARBA" id="ARBA00004651"/>
    </source>
</evidence>
<accession>A0A1W9KQX5</accession>
<evidence type="ECO:0000259" key="10">
    <source>
        <dbReference type="Pfam" id="PF10102"/>
    </source>
</evidence>
<feature type="transmembrane region" description="Helical" evidence="7">
    <location>
        <begin position="488"/>
        <end position="521"/>
    </location>
</feature>
<evidence type="ECO:0000256" key="2">
    <source>
        <dbReference type="ARBA" id="ARBA00022475"/>
    </source>
</evidence>
<dbReference type="GO" id="GO:0017038">
    <property type="term" value="P:protein import"/>
    <property type="evidence" value="ECO:0007669"/>
    <property type="project" value="TreeGrafter"/>
</dbReference>
<reference evidence="11 12" key="1">
    <citation type="submission" date="2017-01" db="EMBL/GenBank/DDBJ databases">
        <title>Novel large sulfur bacteria in the metagenomes of groundwater-fed chemosynthetic microbial mats in the Lake Huron basin.</title>
        <authorList>
            <person name="Sharrar A.M."/>
            <person name="Flood B.E."/>
            <person name="Bailey J.V."/>
            <person name="Jones D.S."/>
            <person name="Biddanda B."/>
            <person name="Ruberg S.A."/>
            <person name="Marcus D.N."/>
            <person name="Dick G.J."/>
        </authorList>
    </citation>
    <scope>NUCLEOTIDE SEQUENCE [LARGE SCALE GENOMIC DNA]</scope>
    <source>
        <strain evidence="11">A7</strain>
    </source>
</reference>